<dbReference type="EMBL" id="KZ678135">
    <property type="protein sequence ID" value="PSN67046.1"/>
    <property type="molecule type" value="Genomic_DNA"/>
</dbReference>
<keyword evidence="1" id="KW-1133">Transmembrane helix</keyword>
<organism evidence="2 3">
    <name type="scientific">Corynespora cassiicola Philippines</name>
    <dbReference type="NCBI Taxonomy" id="1448308"/>
    <lineage>
        <taxon>Eukaryota</taxon>
        <taxon>Fungi</taxon>
        <taxon>Dikarya</taxon>
        <taxon>Ascomycota</taxon>
        <taxon>Pezizomycotina</taxon>
        <taxon>Dothideomycetes</taxon>
        <taxon>Pleosporomycetidae</taxon>
        <taxon>Pleosporales</taxon>
        <taxon>Corynesporascaceae</taxon>
        <taxon>Corynespora</taxon>
    </lineage>
</organism>
<accession>A0A2T2NP65</accession>
<name>A0A2T2NP65_CORCC</name>
<protein>
    <submittedName>
        <fullName evidence="2">Uncharacterized protein</fullName>
    </submittedName>
</protein>
<keyword evidence="1" id="KW-0812">Transmembrane</keyword>
<evidence type="ECO:0000256" key="1">
    <source>
        <dbReference type="SAM" id="Phobius"/>
    </source>
</evidence>
<sequence>MEFSARSGHRWAGEPFKYLGSGWVKHCGSHGNGGFGGVRAWLSRCRRTGGGVNLSSFSYTFFLSLLSAPSFFCFLFLTIRLTDDGRPLARTL</sequence>
<reference evidence="2 3" key="1">
    <citation type="journal article" date="2018" name="Front. Microbiol.">
        <title>Genome-Wide Analysis of Corynespora cassiicola Leaf Fall Disease Putative Effectors.</title>
        <authorList>
            <person name="Lopez D."/>
            <person name="Ribeiro S."/>
            <person name="Label P."/>
            <person name="Fumanal B."/>
            <person name="Venisse J.S."/>
            <person name="Kohler A."/>
            <person name="de Oliveira R.R."/>
            <person name="Labutti K."/>
            <person name="Lipzen A."/>
            <person name="Lail K."/>
            <person name="Bauer D."/>
            <person name="Ohm R.A."/>
            <person name="Barry K.W."/>
            <person name="Spatafora J."/>
            <person name="Grigoriev I.V."/>
            <person name="Martin F.M."/>
            <person name="Pujade-Renaud V."/>
        </authorList>
    </citation>
    <scope>NUCLEOTIDE SEQUENCE [LARGE SCALE GENOMIC DNA]</scope>
    <source>
        <strain evidence="2 3">Philippines</strain>
    </source>
</reference>
<keyword evidence="3" id="KW-1185">Reference proteome</keyword>
<keyword evidence="1" id="KW-0472">Membrane</keyword>
<dbReference type="AlphaFoldDB" id="A0A2T2NP65"/>
<feature type="transmembrane region" description="Helical" evidence="1">
    <location>
        <begin position="57"/>
        <end position="77"/>
    </location>
</feature>
<dbReference type="Proteomes" id="UP000240883">
    <property type="component" value="Unassembled WGS sequence"/>
</dbReference>
<evidence type="ECO:0000313" key="3">
    <source>
        <dbReference type="Proteomes" id="UP000240883"/>
    </source>
</evidence>
<evidence type="ECO:0000313" key="2">
    <source>
        <dbReference type="EMBL" id="PSN67046.1"/>
    </source>
</evidence>
<proteinExistence type="predicted"/>
<gene>
    <name evidence="2" type="ORF">BS50DRAFT_380698</name>
</gene>